<dbReference type="GO" id="GO:0008851">
    <property type="term" value="F:ethanolamine ammonia-lyase activity"/>
    <property type="evidence" value="ECO:0007669"/>
    <property type="project" value="UniProtKB-UniRule"/>
</dbReference>
<comment type="cofactor">
    <cofactor evidence="5">
        <name>adenosylcob(III)alamin</name>
        <dbReference type="ChEBI" id="CHEBI:18408"/>
    </cofactor>
    <text evidence="5">Binds between the large and small subunits.</text>
</comment>
<dbReference type="GO" id="GO:0031419">
    <property type="term" value="F:cobalamin binding"/>
    <property type="evidence" value="ECO:0007669"/>
    <property type="project" value="UniProtKB-UniRule"/>
</dbReference>
<sequence length="260" mass="27427">MTDEQPVLQDRLAALKAATTARIFLPTAGSAVATRASLAFQLAHANARDAVEDRLDAEALADKLRARGLEAPLVESAATSRRAYLMRPDLGRRLAEPARARLLPLAGDDDLVFVVADGLSARAVEAHALALLDAALPLFRAKAWKIGPVVVVSQGRVAIGDEIGALLGAKLVVVLIGERPGLSSPDSLGAYLTFAPRIGCVDAERNCLSNIRREGMGYAEAAARLFYLATEALRRKASGVALKDEFGDTDSAPLLDGHDG</sequence>
<dbReference type="PANTHER" id="PTHR39330">
    <property type="entry name" value="ETHANOLAMINE AMMONIA-LYASE LIGHT CHAIN"/>
    <property type="match status" value="1"/>
</dbReference>
<evidence type="ECO:0000256" key="5">
    <source>
        <dbReference type="HAMAP-Rule" id="MF_00601"/>
    </source>
</evidence>
<comment type="subunit">
    <text evidence="5">The basic unit is a heterodimer which dimerizes to form tetramers. The heterotetramers trimerize; 6 large subunits form a core ring with 6 small subunits projecting outwards.</text>
</comment>
<organism evidence="6 7">
    <name type="scientific">Methylocystis bryophila</name>
    <dbReference type="NCBI Taxonomy" id="655015"/>
    <lineage>
        <taxon>Bacteria</taxon>
        <taxon>Pseudomonadati</taxon>
        <taxon>Pseudomonadota</taxon>
        <taxon>Alphaproteobacteria</taxon>
        <taxon>Hyphomicrobiales</taxon>
        <taxon>Methylocystaceae</taxon>
        <taxon>Methylocystis</taxon>
    </lineage>
</organism>
<dbReference type="EMBL" id="CP019948">
    <property type="protein sequence ID" value="ARN81542.1"/>
    <property type="molecule type" value="Genomic_DNA"/>
</dbReference>
<evidence type="ECO:0000256" key="3">
    <source>
        <dbReference type="ARBA" id="ARBA00023285"/>
    </source>
</evidence>
<comment type="pathway">
    <text evidence="5">Amine and polyamine degradation; ethanolamine degradation.</text>
</comment>
<dbReference type="PIRSF" id="PIRSF018982">
    <property type="entry name" value="EutC"/>
    <property type="match status" value="1"/>
</dbReference>
<feature type="binding site" evidence="5">
    <location>
        <position position="207"/>
    </location>
    <ligand>
        <name>adenosylcob(III)alamin</name>
        <dbReference type="ChEBI" id="CHEBI:18408"/>
    </ligand>
</feature>
<dbReference type="GO" id="GO:0046336">
    <property type="term" value="P:ethanolamine catabolic process"/>
    <property type="evidence" value="ECO:0007669"/>
    <property type="project" value="UniProtKB-UniRule"/>
</dbReference>
<comment type="subcellular location">
    <subcellularLocation>
        <location evidence="5">Bacterial microcompartment</location>
    </subcellularLocation>
</comment>
<dbReference type="InterPro" id="IPR009246">
    <property type="entry name" value="EutC"/>
</dbReference>
<proteinExistence type="inferred from homology"/>
<reference evidence="6 7" key="1">
    <citation type="submission" date="2017-02" db="EMBL/GenBank/DDBJ databases">
        <authorList>
            <person name="Peterson S.W."/>
        </authorList>
    </citation>
    <scope>NUCLEOTIDE SEQUENCE [LARGE SCALE GENOMIC DNA]</scope>
    <source>
        <strain evidence="6 7">S285</strain>
    </source>
</reference>
<comment type="catalytic activity">
    <reaction evidence="5">
        <text>ethanolamine = acetaldehyde + NH4(+)</text>
        <dbReference type="Rhea" id="RHEA:15313"/>
        <dbReference type="ChEBI" id="CHEBI:15343"/>
        <dbReference type="ChEBI" id="CHEBI:28938"/>
        <dbReference type="ChEBI" id="CHEBI:57603"/>
        <dbReference type="EC" id="4.3.1.7"/>
    </reaction>
</comment>
<keyword evidence="7" id="KW-1185">Reference proteome</keyword>
<dbReference type="OrthoDB" id="114248at2"/>
<comment type="similarity">
    <text evidence="5">Belongs to the EutC family.</text>
</comment>
<dbReference type="GO" id="GO:0009350">
    <property type="term" value="C:ethanolamine ammonia-lyase complex"/>
    <property type="evidence" value="ECO:0007669"/>
    <property type="project" value="UniProtKB-UniRule"/>
</dbReference>
<dbReference type="Gene3D" id="1.10.30.40">
    <property type="entry name" value="Ethanolamine ammonia-lyase light chain (EutC), N-terminal domain"/>
    <property type="match status" value="1"/>
</dbReference>
<keyword evidence="3 5" id="KW-0170">Cobalt</keyword>
<dbReference type="Proteomes" id="UP000193978">
    <property type="component" value="Chromosome"/>
</dbReference>
<dbReference type="PANTHER" id="PTHR39330:SF1">
    <property type="entry name" value="ETHANOLAMINE AMMONIA-LYASE SMALL SUBUNIT"/>
    <property type="match status" value="1"/>
</dbReference>
<dbReference type="UniPathway" id="UPA00560"/>
<dbReference type="Pfam" id="PF05985">
    <property type="entry name" value="EutC"/>
    <property type="match status" value="1"/>
</dbReference>
<dbReference type="KEGG" id="mbry:B1812_11195"/>
<evidence type="ECO:0000313" key="6">
    <source>
        <dbReference type="EMBL" id="ARN81542.1"/>
    </source>
</evidence>
<dbReference type="InterPro" id="IPR042255">
    <property type="entry name" value="EutC_N"/>
</dbReference>
<dbReference type="AlphaFoldDB" id="A0A1W6MVD1"/>
<dbReference type="GO" id="GO:0031471">
    <property type="term" value="C:ethanolamine degradation polyhedral organelle"/>
    <property type="evidence" value="ECO:0007669"/>
    <property type="project" value="UniProtKB-UniRule"/>
</dbReference>
<name>A0A1W6MVD1_9HYPH</name>
<dbReference type="Gene3D" id="3.40.50.11240">
    <property type="entry name" value="Ethanolamine ammonia-lyase light chain (EutC)"/>
    <property type="match status" value="1"/>
</dbReference>
<dbReference type="InterPro" id="IPR042251">
    <property type="entry name" value="EutC_C"/>
</dbReference>
<evidence type="ECO:0000256" key="2">
    <source>
        <dbReference type="ARBA" id="ARBA00023239"/>
    </source>
</evidence>
<evidence type="ECO:0000313" key="7">
    <source>
        <dbReference type="Proteomes" id="UP000193978"/>
    </source>
</evidence>
<protein>
    <recommendedName>
        <fullName evidence="5">Ethanolamine ammonia-lyase small subunit</fullName>
        <shortName evidence="5">EAL small subunit</shortName>
        <ecNumber evidence="5">4.3.1.7</ecNumber>
    </recommendedName>
</protein>
<accession>A0A1W6MVD1</accession>
<comment type="function">
    <text evidence="5">Catalyzes the deamination of various vicinal amino-alcohols to oxo compounds. Allows this organism to utilize ethanolamine as the sole source of nitrogen and carbon in the presence of external vitamin B12.</text>
</comment>
<gene>
    <name evidence="5" type="primary">eutC</name>
    <name evidence="6" type="ORF">B1812_11195</name>
</gene>
<dbReference type="STRING" id="655015.B1812_11195"/>
<dbReference type="NCBIfam" id="NF003971">
    <property type="entry name" value="PRK05465.1"/>
    <property type="match status" value="1"/>
</dbReference>
<feature type="binding site" evidence="5">
    <location>
        <position position="178"/>
    </location>
    <ligand>
        <name>adenosylcob(III)alamin</name>
        <dbReference type="ChEBI" id="CHEBI:18408"/>
    </ligand>
</feature>
<dbReference type="RefSeq" id="WP_085771657.1">
    <property type="nucleotide sequence ID" value="NZ_AP027149.1"/>
</dbReference>
<keyword evidence="4 5" id="KW-1283">Bacterial microcompartment</keyword>
<dbReference type="EC" id="4.3.1.7" evidence="5"/>
<evidence type="ECO:0000256" key="4">
    <source>
        <dbReference type="ARBA" id="ARBA00024446"/>
    </source>
</evidence>
<dbReference type="HAMAP" id="MF_00601">
    <property type="entry name" value="EutC"/>
    <property type="match status" value="1"/>
</dbReference>
<keyword evidence="1 5" id="KW-0846">Cobalamin</keyword>
<dbReference type="GO" id="GO:0006520">
    <property type="term" value="P:amino acid metabolic process"/>
    <property type="evidence" value="ECO:0007669"/>
    <property type="project" value="InterPro"/>
</dbReference>
<keyword evidence="2 5" id="KW-0456">Lyase</keyword>
<evidence type="ECO:0000256" key="1">
    <source>
        <dbReference type="ARBA" id="ARBA00022628"/>
    </source>
</evidence>
<feature type="binding site" evidence="5">
    <location>
        <position position="157"/>
    </location>
    <ligand>
        <name>adenosylcob(III)alamin</name>
        <dbReference type="ChEBI" id="CHEBI:18408"/>
    </ligand>
</feature>